<dbReference type="PANTHER" id="PTHR22935">
    <property type="entry name" value="PENICILLIN-BINDING PROTEIN"/>
    <property type="match status" value="1"/>
</dbReference>
<feature type="domain" description="Beta-lactamase-related" evidence="2">
    <location>
        <begin position="104"/>
        <end position="425"/>
    </location>
</feature>
<dbReference type="RefSeq" id="XP_056471347.1">
    <property type="nucleotide sequence ID" value="XM_056620541.1"/>
</dbReference>
<dbReference type="Gene3D" id="3.40.710.10">
    <property type="entry name" value="DD-peptidase/beta-lactamase superfamily"/>
    <property type="match status" value="1"/>
</dbReference>
<reference evidence="4" key="2">
    <citation type="journal article" date="2023" name="IMA Fungus">
        <title>Comparative genomic study of the Penicillium genus elucidates a diverse pangenome and 15 lateral gene transfer events.</title>
        <authorList>
            <person name="Petersen C."/>
            <person name="Sorensen T."/>
            <person name="Nielsen M.R."/>
            <person name="Sondergaard T.E."/>
            <person name="Sorensen J.L."/>
            <person name="Fitzpatrick D.A."/>
            <person name="Frisvad J.C."/>
            <person name="Nielsen K.L."/>
        </authorList>
    </citation>
    <scope>NUCLEOTIDE SEQUENCE</scope>
    <source>
        <strain evidence="4">IBT 30761</strain>
    </source>
</reference>
<feature type="chain" id="PRO_5040883214" evidence="1">
    <location>
        <begin position="21"/>
        <end position="611"/>
    </location>
</feature>
<dbReference type="AlphaFoldDB" id="A0A9W9EWX4"/>
<feature type="domain" description="Beta-lactamase-like ARB-00930-like C-terminal" evidence="3">
    <location>
        <begin position="451"/>
        <end position="610"/>
    </location>
</feature>
<accession>A0A9W9EWX4</accession>
<keyword evidence="5" id="KW-1185">Reference proteome</keyword>
<reference evidence="4" key="1">
    <citation type="submission" date="2022-11" db="EMBL/GenBank/DDBJ databases">
        <authorList>
            <person name="Petersen C."/>
        </authorList>
    </citation>
    <scope>NUCLEOTIDE SEQUENCE</scope>
    <source>
        <strain evidence="4">IBT 30761</strain>
    </source>
</reference>
<keyword evidence="1" id="KW-0732">Signal</keyword>
<gene>
    <name evidence="4" type="ORF">N7532_008049</name>
</gene>
<evidence type="ECO:0000313" key="4">
    <source>
        <dbReference type="EMBL" id="KAJ5089365.1"/>
    </source>
</evidence>
<dbReference type="InterPro" id="IPR012338">
    <property type="entry name" value="Beta-lactam/transpept-like"/>
</dbReference>
<evidence type="ECO:0000259" key="2">
    <source>
        <dbReference type="Pfam" id="PF00144"/>
    </source>
</evidence>
<dbReference type="GeneID" id="81359520"/>
<dbReference type="EMBL" id="JAPQKI010000009">
    <property type="protein sequence ID" value="KAJ5089365.1"/>
    <property type="molecule type" value="Genomic_DNA"/>
</dbReference>
<dbReference type="InterPro" id="IPR058664">
    <property type="entry name" value="ARB_00930-like_C"/>
</dbReference>
<dbReference type="OrthoDB" id="10250282at2759"/>
<dbReference type="InterPro" id="IPR001466">
    <property type="entry name" value="Beta-lactam-related"/>
</dbReference>
<name>A0A9W9EWX4_9EURO</name>
<dbReference type="SUPFAM" id="SSF56601">
    <property type="entry name" value="beta-lactamase/transpeptidase-like"/>
    <property type="match status" value="1"/>
</dbReference>
<dbReference type="Proteomes" id="UP001149074">
    <property type="component" value="Unassembled WGS sequence"/>
</dbReference>
<dbReference type="Pfam" id="PF26335">
    <property type="entry name" value="ARB_00930_C"/>
    <property type="match status" value="1"/>
</dbReference>
<organism evidence="4 5">
    <name type="scientific">Penicillium argentinense</name>
    <dbReference type="NCBI Taxonomy" id="1131581"/>
    <lineage>
        <taxon>Eukaryota</taxon>
        <taxon>Fungi</taxon>
        <taxon>Dikarya</taxon>
        <taxon>Ascomycota</taxon>
        <taxon>Pezizomycotina</taxon>
        <taxon>Eurotiomycetes</taxon>
        <taxon>Eurotiomycetidae</taxon>
        <taxon>Eurotiales</taxon>
        <taxon>Aspergillaceae</taxon>
        <taxon>Penicillium</taxon>
    </lineage>
</organism>
<comment type="caution">
    <text evidence="4">The sequence shown here is derived from an EMBL/GenBank/DDBJ whole genome shotgun (WGS) entry which is preliminary data.</text>
</comment>
<protein>
    <submittedName>
        <fullName evidence="4">Alkaline D-peptidase</fullName>
    </submittedName>
</protein>
<proteinExistence type="predicted"/>
<evidence type="ECO:0000313" key="5">
    <source>
        <dbReference type="Proteomes" id="UP001149074"/>
    </source>
</evidence>
<dbReference type="InterPro" id="IPR051478">
    <property type="entry name" value="Beta-lactamase-like_AB/R"/>
</dbReference>
<sequence length="611" mass="65859">MRALNFALAFIPLFTPAALGGRLPGPSYPAPRDISSDSSLVASSWKNVTTTLDKTLSGGGIGDVASALLKNTTFSMGMFSLHDEDAQSLQYHHTALSNLNGTYGTKKVDSDTIYRIASISKLITTYAGMVELHEKDWNTPLTDIYPALKEFVKKTAVDFDAVQDIEWDKIAVGDIASHIGGIPRLGLPISSDFLIRSLVDPTLLDTWGLPPLNETDIIAQYPCLQSLGSESLKCSIEEYVQGIASNLPRYQPAASPLYSDSGFFLLGGALANLTGMSMDDLYRKGIFEPLGLKNTLSSPPSDPKDIARTVIATDLASDLRDLPITTPSGGIYSTINDLSKIGASILNSTLLPAEKTRRWMKPVSFTGDLHYALGRPWEIYRYEHKESGVVTNIYTKLGDSGSYAGLLVLVPDFDIGFTILGASNGLVHTQAIQMVADLLTNSLMPALMTQARHEALVNLAGTYAAKDADLNTTLTISVPSAFKSAPGLVITEWISNGTDIKNQLAAALIDLVPQIPAPAPSPNLVRLVPTISDIVATGQIAFQMETVNPTGPIAGHLFTKMYGAGDWVSTIDQLVYHDIPIDEFVFHVDKKTGKAHTVTPSAYNVELKRKS</sequence>
<dbReference type="Pfam" id="PF00144">
    <property type="entry name" value="Beta-lactamase"/>
    <property type="match status" value="1"/>
</dbReference>
<evidence type="ECO:0000259" key="3">
    <source>
        <dbReference type="Pfam" id="PF26335"/>
    </source>
</evidence>
<feature type="signal peptide" evidence="1">
    <location>
        <begin position="1"/>
        <end position="20"/>
    </location>
</feature>
<dbReference type="PANTHER" id="PTHR22935:SF97">
    <property type="entry name" value="BETA-LACTAMASE-RELATED DOMAIN-CONTAINING PROTEIN"/>
    <property type="match status" value="1"/>
</dbReference>
<evidence type="ECO:0000256" key="1">
    <source>
        <dbReference type="SAM" id="SignalP"/>
    </source>
</evidence>